<proteinExistence type="predicted"/>
<accession>A0A6C0HVU1</accession>
<reference evidence="3" key="1">
    <citation type="journal article" date="2020" name="Nature">
        <title>Giant virus diversity and host interactions through global metagenomics.</title>
        <authorList>
            <person name="Schulz F."/>
            <person name="Roux S."/>
            <person name="Paez-Espino D."/>
            <person name="Jungbluth S."/>
            <person name="Walsh D.A."/>
            <person name="Denef V.J."/>
            <person name="McMahon K.D."/>
            <person name="Konstantinidis K.T."/>
            <person name="Eloe-Fadrosh E.A."/>
            <person name="Kyrpides N.C."/>
            <person name="Woyke T."/>
        </authorList>
    </citation>
    <scope>NUCLEOTIDE SEQUENCE</scope>
    <source>
        <strain evidence="3">GVMAG-M-3300023184-177</strain>
    </source>
</reference>
<dbReference type="AlphaFoldDB" id="A0A6C0HVU1"/>
<organism evidence="3">
    <name type="scientific">viral metagenome</name>
    <dbReference type="NCBI Taxonomy" id="1070528"/>
    <lineage>
        <taxon>unclassified sequences</taxon>
        <taxon>metagenomes</taxon>
        <taxon>organismal metagenomes</taxon>
    </lineage>
</organism>
<comment type="subcellular location">
    <subcellularLocation>
        <location evidence="1">Virion</location>
    </subcellularLocation>
</comment>
<evidence type="ECO:0000256" key="1">
    <source>
        <dbReference type="ARBA" id="ARBA00004328"/>
    </source>
</evidence>
<sequence length="556" mass="62742">MSRRSLVRSGSTVDAEVANLFKLQNKSQFTNALLSLRQRYRDEDLVNKIQDVFMQKHSQIVKSAKKFSMAVRNKYASQNVPFHQLLMKARAHAKKHHLSEAEFAEFQRIYEQELAGTGSNEVVIPMTSIMKVLGNITNGSDSHFNSNEADSRNLQEIIRLNEISRPLHAQVLLQAIQYTMDTAVMQTVTFDSKIQNPGDHVHPVIAALFLPKIKTIDEHFIYSNMSGIVKCRYNQQPLTTRPDYELFYNLVTDPNDVVCDTRTPVADLLHRCNLQNQLWNSVLHLRNGQIYNPSLREFTASVDVCRLNKYDNPDFVYGRHDGTILKRLFSAFSFRPTIVASIPVANLFAYNPYSQNVRPTVTSIPMINVRLSSFAAPGSTVVNNIKTALSQSNKFLEGNSIVDRHTQVMYSREVIIFYIDRREHTYNISNTITNMARLPTSVAGFERINKAKLTVDTTLTITGNDSTEYTLTSAVVADVQDIDGINYVVGSDAIIYENASTISCYSPGTVISRKAAKKDPIRNIEDDEAKKAVAERGIILVYVNKKYTDTNASLSF</sequence>
<evidence type="ECO:0000256" key="2">
    <source>
        <dbReference type="ARBA" id="ARBA00022844"/>
    </source>
</evidence>
<evidence type="ECO:0000313" key="3">
    <source>
        <dbReference type="EMBL" id="QHT84285.1"/>
    </source>
</evidence>
<protein>
    <submittedName>
        <fullName evidence="3">Uncharacterized protein</fullName>
    </submittedName>
</protein>
<dbReference type="EMBL" id="MN740017">
    <property type="protein sequence ID" value="QHT84285.1"/>
    <property type="molecule type" value="Genomic_DNA"/>
</dbReference>
<dbReference type="InterPro" id="IPR004972">
    <property type="entry name" value="P4B"/>
</dbReference>
<dbReference type="Pfam" id="PF03292">
    <property type="entry name" value="Pox_P4B"/>
    <property type="match status" value="1"/>
</dbReference>
<name>A0A6C0HVU1_9ZZZZ</name>
<keyword evidence="2" id="KW-0946">Virion</keyword>
<dbReference type="GO" id="GO:0044423">
    <property type="term" value="C:virion component"/>
    <property type="evidence" value="ECO:0007669"/>
    <property type="project" value="UniProtKB-KW"/>
</dbReference>